<gene>
    <name evidence="1" type="ORF">PL8927_480026</name>
</gene>
<sequence>MQWHRASGLGTDAQGESLTVQHLTLNEYGGTRTPDPQDRNLMLYPLSYIPTLLIV</sequence>
<dbReference type="Proteomes" id="UP000184550">
    <property type="component" value="Unassembled WGS sequence"/>
</dbReference>
<reference evidence="1" key="1">
    <citation type="submission" date="2019-10" db="EMBL/GenBank/DDBJ databases">
        <authorList>
            <consortium name="Genoscope - CEA"/>
            <person name="William W."/>
        </authorList>
    </citation>
    <scope>NUCLEOTIDE SEQUENCE [LARGE SCALE GENOMIC DNA]</scope>
    <source>
        <strain evidence="1">BBR_PRJEB10992</strain>
    </source>
</reference>
<protein>
    <submittedName>
        <fullName evidence="1">Uncharacterized protein</fullName>
    </submittedName>
</protein>
<proteinExistence type="predicted"/>
<evidence type="ECO:0000313" key="2">
    <source>
        <dbReference type="Proteomes" id="UP000184550"/>
    </source>
</evidence>
<keyword evidence="2" id="KW-1185">Reference proteome</keyword>
<name>A0A7Z9BJI9_9CYAN</name>
<dbReference type="AntiFam" id="ANF00012">
    <property type="entry name" value="tRNA translation"/>
</dbReference>
<comment type="caution">
    <text evidence="1">The sequence shown here is derived from an EMBL/GenBank/DDBJ whole genome shotgun (WGS) entry which is preliminary data.</text>
</comment>
<evidence type="ECO:0000313" key="1">
    <source>
        <dbReference type="EMBL" id="VXD15447.1"/>
    </source>
</evidence>
<organism evidence="1 2">
    <name type="scientific">Planktothrix serta PCC 8927</name>
    <dbReference type="NCBI Taxonomy" id="671068"/>
    <lineage>
        <taxon>Bacteria</taxon>
        <taxon>Bacillati</taxon>
        <taxon>Cyanobacteriota</taxon>
        <taxon>Cyanophyceae</taxon>
        <taxon>Oscillatoriophycideae</taxon>
        <taxon>Oscillatoriales</taxon>
        <taxon>Microcoleaceae</taxon>
        <taxon>Planktothrix</taxon>
    </lineage>
</organism>
<dbReference type="AlphaFoldDB" id="A0A7Z9BJI9"/>
<accession>A0A7Z9BJI9</accession>
<dbReference type="EMBL" id="CZCU02000122">
    <property type="protein sequence ID" value="VXD15447.1"/>
    <property type="molecule type" value="Genomic_DNA"/>
</dbReference>